<comment type="caution">
    <text evidence="2">The sequence shown here is derived from an EMBL/GenBank/DDBJ whole genome shotgun (WGS) entry which is preliminary data.</text>
</comment>
<gene>
    <name evidence="2" type="ORF">GCM10022254_09980</name>
</gene>
<evidence type="ECO:0000313" key="3">
    <source>
        <dbReference type="Proteomes" id="UP001501710"/>
    </source>
</evidence>
<name>A0ABP8BTU0_9ACTN</name>
<reference evidence="3" key="1">
    <citation type="journal article" date="2019" name="Int. J. Syst. Evol. Microbiol.">
        <title>The Global Catalogue of Microorganisms (GCM) 10K type strain sequencing project: providing services to taxonomists for standard genome sequencing and annotation.</title>
        <authorList>
            <consortium name="The Broad Institute Genomics Platform"/>
            <consortium name="The Broad Institute Genome Sequencing Center for Infectious Disease"/>
            <person name="Wu L."/>
            <person name="Ma J."/>
        </authorList>
    </citation>
    <scope>NUCLEOTIDE SEQUENCE [LARGE SCALE GENOMIC DNA]</scope>
    <source>
        <strain evidence="3">JCM 17440</strain>
    </source>
</reference>
<proteinExistence type="predicted"/>
<keyword evidence="3" id="KW-1185">Reference proteome</keyword>
<evidence type="ECO:0000256" key="1">
    <source>
        <dbReference type="SAM" id="MobiDB-lite"/>
    </source>
</evidence>
<feature type="compositionally biased region" description="Basic and acidic residues" evidence="1">
    <location>
        <begin position="130"/>
        <end position="144"/>
    </location>
</feature>
<protein>
    <submittedName>
        <fullName evidence="2">Uncharacterized protein</fullName>
    </submittedName>
</protein>
<sequence>MRPMFRIDPRGPAHAYKTYAIVAPADRTVKAACELVGCQAWLNGWETAVDEHTDLGRAQAEYIRHQSGRTFREQRTAAGLTVFVFESRQRCFAEHRTRPERYSVRNGDWRPTGRGPTRAHANASDWVEDFSEHQQRVADQKEKG</sequence>
<dbReference type="EMBL" id="BAABAS010000004">
    <property type="protein sequence ID" value="GAA4226108.1"/>
    <property type="molecule type" value="Genomic_DNA"/>
</dbReference>
<dbReference type="Proteomes" id="UP001501710">
    <property type="component" value="Unassembled WGS sequence"/>
</dbReference>
<accession>A0ABP8BTU0</accession>
<evidence type="ECO:0000313" key="2">
    <source>
        <dbReference type="EMBL" id="GAA4226108.1"/>
    </source>
</evidence>
<feature type="region of interest" description="Disordered" evidence="1">
    <location>
        <begin position="102"/>
        <end position="144"/>
    </location>
</feature>
<organism evidence="2 3">
    <name type="scientific">Actinomadura meridiana</name>
    <dbReference type="NCBI Taxonomy" id="559626"/>
    <lineage>
        <taxon>Bacteria</taxon>
        <taxon>Bacillati</taxon>
        <taxon>Actinomycetota</taxon>
        <taxon>Actinomycetes</taxon>
        <taxon>Streptosporangiales</taxon>
        <taxon>Thermomonosporaceae</taxon>
        <taxon>Actinomadura</taxon>
    </lineage>
</organism>